<accession>A0ABN1HQD3</accession>
<name>A0ABN1HQD3_9ACTN</name>
<dbReference type="PANTHER" id="PTHR43706">
    <property type="entry name" value="NADH DEHYDROGENASE"/>
    <property type="match status" value="1"/>
</dbReference>
<sequence>MRSGPWAGIVVLSRGTRRASAFRRIAAAAGAPPAAEWENTVTRPRILVVGAGFAGVECVRRLERRLTPDEADVTLVTPFSYQPYMPLLPQVASGVLTPQSIALSLRRSRKYRTRIIPGGAVGVDLKAKVCVIRTITDEIVNEPYDYIVLAPGSVTRTFDIPGLVDHAFGLKTLAEAAYIRDHVISQLDLADASPDPAERAARLQFVVVGGGYAGTETAACLQRLTHAAVKRYPRLDPHLIRWHLIDIAPKLMPELGEKLGRSAHEILTRRGIEISLKTSIEKAGPDEVTFTDGRVVPTHTLIWTAGVVASPLIAALGAETVKGRLAVTADMALPGYDGVFALGDAAAVPDLGKGEGAVCPPTAQHAMRQGRHVAENVIATLRGEPKRPYTHKDLGLVVDLGGKDAVSRPLGIELHGLPAQVVARGYHWSALRTNVAKTRVMTNWLLNAVAGDDFVRTGFQARKPAKLRDFEYTNEYMTPEEVRAHVAASRAAQ</sequence>
<evidence type="ECO:0000256" key="4">
    <source>
        <dbReference type="ARBA" id="ARBA00023002"/>
    </source>
</evidence>
<evidence type="ECO:0000256" key="2">
    <source>
        <dbReference type="ARBA" id="ARBA00022630"/>
    </source>
</evidence>
<dbReference type="PRINTS" id="PR00368">
    <property type="entry name" value="FADPNR"/>
</dbReference>
<evidence type="ECO:0000256" key="1">
    <source>
        <dbReference type="ARBA" id="ARBA00005272"/>
    </source>
</evidence>
<comment type="caution">
    <text evidence="7">The sequence shown here is derived from an EMBL/GenBank/DDBJ whole genome shotgun (WGS) entry which is preliminary data.</text>
</comment>
<keyword evidence="8" id="KW-1185">Reference proteome</keyword>
<dbReference type="PRINTS" id="PR00411">
    <property type="entry name" value="PNDRDTASEI"/>
</dbReference>
<comment type="similarity">
    <text evidence="1">Belongs to the NADH dehydrogenase family.</text>
</comment>
<organism evidence="7 8">
    <name type="scientific">Streptomyces thermocarboxydovorans</name>
    <dbReference type="NCBI Taxonomy" id="59298"/>
    <lineage>
        <taxon>Bacteria</taxon>
        <taxon>Bacillati</taxon>
        <taxon>Actinomycetota</taxon>
        <taxon>Actinomycetes</taxon>
        <taxon>Kitasatosporales</taxon>
        <taxon>Streptomycetaceae</taxon>
        <taxon>Streptomyces</taxon>
    </lineage>
</organism>
<keyword evidence="2" id="KW-0285">Flavoprotein</keyword>
<evidence type="ECO:0000313" key="7">
    <source>
        <dbReference type="EMBL" id="GAA0662907.1"/>
    </source>
</evidence>
<dbReference type="InterPro" id="IPR036188">
    <property type="entry name" value="FAD/NAD-bd_sf"/>
</dbReference>
<keyword evidence="3" id="KW-0274">FAD</keyword>
<feature type="domain" description="FAD/NAD(P)-binding" evidence="6">
    <location>
        <begin position="45"/>
        <end position="370"/>
    </location>
</feature>
<keyword evidence="4" id="KW-0560">Oxidoreductase</keyword>
<evidence type="ECO:0000256" key="5">
    <source>
        <dbReference type="ARBA" id="ARBA00023027"/>
    </source>
</evidence>
<dbReference type="Gene3D" id="3.50.50.100">
    <property type="match status" value="1"/>
</dbReference>
<dbReference type="InterPro" id="IPR023753">
    <property type="entry name" value="FAD/NAD-binding_dom"/>
</dbReference>
<evidence type="ECO:0000256" key="3">
    <source>
        <dbReference type="ARBA" id="ARBA00022827"/>
    </source>
</evidence>
<dbReference type="Pfam" id="PF07992">
    <property type="entry name" value="Pyr_redox_2"/>
    <property type="match status" value="1"/>
</dbReference>
<dbReference type="PANTHER" id="PTHR43706:SF45">
    <property type="entry name" value="NADH DEHYDROGENASE-LIKE PROTEIN RV1812C"/>
    <property type="match status" value="1"/>
</dbReference>
<protein>
    <submittedName>
        <fullName evidence="7">NAD(P)/FAD-dependent oxidoreductase</fullName>
    </submittedName>
</protein>
<gene>
    <name evidence="7" type="ORF">GCM10009535_48190</name>
</gene>
<proteinExistence type="inferred from homology"/>
<dbReference type="Proteomes" id="UP001500724">
    <property type="component" value="Unassembled WGS sequence"/>
</dbReference>
<dbReference type="EMBL" id="BAAAGU010000056">
    <property type="protein sequence ID" value="GAA0662907.1"/>
    <property type="molecule type" value="Genomic_DNA"/>
</dbReference>
<evidence type="ECO:0000313" key="8">
    <source>
        <dbReference type="Proteomes" id="UP001500724"/>
    </source>
</evidence>
<dbReference type="SUPFAM" id="SSF51905">
    <property type="entry name" value="FAD/NAD(P)-binding domain"/>
    <property type="match status" value="1"/>
</dbReference>
<reference evidence="7 8" key="1">
    <citation type="journal article" date="2019" name="Int. J. Syst. Evol. Microbiol.">
        <title>The Global Catalogue of Microorganisms (GCM) 10K type strain sequencing project: providing services to taxonomists for standard genome sequencing and annotation.</title>
        <authorList>
            <consortium name="The Broad Institute Genomics Platform"/>
            <consortium name="The Broad Institute Genome Sequencing Center for Infectious Disease"/>
            <person name="Wu L."/>
            <person name="Ma J."/>
        </authorList>
    </citation>
    <scope>NUCLEOTIDE SEQUENCE [LARGE SCALE GENOMIC DNA]</scope>
    <source>
        <strain evidence="7 8">JCM 10367</strain>
    </source>
</reference>
<evidence type="ECO:0000259" key="6">
    <source>
        <dbReference type="Pfam" id="PF07992"/>
    </source>
</evidence>
<dbReference type="InterPro" id="IPR045024">
    <property type="entry name" value="NDH-2"/>
</dbReference>
<keyword evidence="5" id="KW-0520">NAD</keyword>